<dbReference type="InterPro" id="IPR017871">
    <property type="entry name" value="ABC_transporter-like_CS"/>
</dbReference>
<dbReference type="PANTHER" id="PTHR43790">
    <property type="entry name" value="CARBOHYDRATE TRANSPORT ATP-BINDING PROTEIN MG119-RELATED"/>
    <property type="match status" value="1"/>
</dbReference>
<evidence type="ECO:0000256" key="3">
    <source>
        <dbReference type="ARBA" id="ARBA00022737"/>
    </source>
</evidence>
<dbReference type="CDD" id="cd03215">
    <property type="entry name" value="ABC_Carb_Monos_II"/>
    <property type="match status" value="1"/>
</dbReference>
<dbReference type="Pfam" id="PF00005">
    <property type="entry name" value="ABC_tran"/>
    <property type="match status" value="2"/>
</dbReference>
<evidence type="ECO:0000256" key="4">
    <source>
        <dbReference type="ARBA" id="ARBA00022741"/>
    </source>
</evidence>
<dbReference type="RefSeq" id="WP_227307757.1">
    <property type="nucleotide sequence ID" value="NZ_JAESVA010000004.1"/>
</dbReference>
<dbReference type="CDD" id="cd03216">
    <property type="entry name" value="ABC_Carb_Monos_I"/>
    <property type="match status" value="1"/>
</dbReference>
<evidence type="ECO:0000313" key="7">
    <source>
        <dbReference type="EMBL" id="MCB8881082.1"/>
    </source>
</evidence>
<evidence type="ECO:0000256" key="2">
    <source>
        <dbReference type="ARBA" id="ARBA00022597"/>
    </source>
</evidence>
<keyword evidence="4" id="KW-0547">Nucleotide-binding</keyword>
<keyword evidence="2" id="KW-0762">Sugar transport</keyword>
<evidence type="ECO:0000259" key="6">
    <source>
        <dbReference type="PROSITE" id="PS50893"/>
    </source>
</evidence>
<dbReference type="InterPro" id="IPR003439">
    <property type="entry name" value="ABC_transporter-like_ATP-bd"/>
</dbReference>
<dbReference type="InterPro" id="IPR050107">
    <property type="entry name" value="ABC_carbohydrate_import_ATPase"/>
</dbReference>
<dbReference type="InterPro" id="IPR027417">
    <property type="entry name" value="P-loop_NTPase"/>
</dbReference>
<keyword evidence="3" id="KW-0677">Repeat</keyword>
<keyword evidence="1" id="KW-0813">Transport</keyword>
<dbReference type="InterPro" id="IPR003593">
    <property type="entry name" value="AAA+_ATPase"/>
</dbReference>
<sequence>MSVPLIALLDLRKDFSGVHVLKGIDLAFEAGEIHGLLGENGAGKSTLIKILTGVYAPSSGQVLMDGKPVTIHRPIDAHRLGLGAVYQDSELVGSYTVAENIVLGNEPRGPWINRRRIRAEAVGIMDQIGLTLDPDRPAASLTAAEMQMVTLATLFHRKYRLIILDEPTARLSAPETRLLFQLIARFRQQGISIVYISHRLNEIKELCDRATILRDGMVSGSLQRHEIEEEIVTKLMVNRSMAELDIGNPGLAQDRVVLELDGLTTDRLSPLSLTVRAGEILGITGPLGAGMEQIERSLGGLGAYRGDIRVDGVVRPIRSPHDSRKAGIALIPEDRRKQALFPNLSLAENVSLPAMSELAKLGLIAHAAANAYANSVVQRLAIHPQAPERPMRYFSGGNQQKAVIGKWLKREARAYIFVEPTSGVDVGAIRQIYEIILGLARSGAAVIVISTSVKELLALSETIAVIHHGAISALLPRADCTRDSLLAMTISATAPSVAA</sequence>
<dbReference type="GO" id="GO:0005524">
    <property type="term" value="F:ATP binding"/>
    <property type="evidence" value="ECO:0007669"/>
    <property type="project" value="UniProtKB-KW"/>
</dbReference>
<dbReference type="SUPFAM" id="SSF52540">
    <property type="entry name" value="P-loop containing nucleoside triphosphate hydrolases"/>
    <property type="match status" value="2"/>
</dbReference>
<evidence type="ECO:0000256" key="1">
    <source>
        <dbReference type="ARBA" id="ARBA00022448"/>
    </source>
</evidence>
<proteinExistence type="predicted"/>
<name>A0A963Z335_9PROT</name>
<gene>
    <name evidence="7" type="ORF">ACELLULO517_12620</name>
</gene>
<dbReference type="Proteomes" id="UP000721844">
    <property type="component" value="Unassembled WGS sequence"/>
</dbReference>
<keyword evidence="5 7" id="KW-0067">ATP-binding</keyword>
<comment type="caution">
    <text evidence="7">The sequence shown here is derived from an EMBL/GenBank/DDBJ whole genome shotgun (WGS) entry which is preliminary data.</text>
</comment>
<reference evidence="7 8" key="1">
    <citation type="journal article" date="2021" name="Microorganisms">
        <title>Acidisoma silvae sp. nov. and Acidisomacellulosilytica sp. nov., Two Acidophilic Bacteria Isolated from Decaying Wood, Hydrolyzing Cellulose and Producing Poly-3-hydroxybutyrate.</title>
        <authorList>
            <person name="Mieszkin S."/>
            <person name="Pouder E."/>
            <person name="Uroz S."/>
            <person name="Simon-Colin C."/>
            <person name="Alain K."/>
        </authorList>
    </citation>
    <scope>NUCLEOTIDE SEQUENCE [LARGE SCALE GENOMIC DNA]</scope>
    <source>
        <strain evidence="7 8">HW T5.17</strain>
    </source>
</reference>
<protein>
    <submittedName>
        <fullName evidence="7">Sugar ABC transporter ATP-binding protein</fullName>
    </submittedName>
</protein>
<dbReference type="SMART" id="SM00382">
    <property type="entry name" value="AAA"/>
    <property type="match status" value="1"/>
</dbReference>
<dbReference type="PROSITE" id="PS50893">
    <property type="entry name" value="ABC_TRANSPORTER_2"/>
    <property type="match status" value="2"/>
</dbReference>
<dbReference type="AlphaFoldDB" id="A0A963Z335"/>
<evidence type="ECO:0000256" key="5">
    <source>
        <dbReference type="ARBA" id="ARBA00022840"/>
    </source>
</evidence>
<dbReference type="Gene3D" id="3.40.50.300">
    <property type="entry name" value="P-loop containing nucleotide triphosphate hydrolases"/>
    <property type="match status" value="2"/>
</dbReference>
<organism evidence="7 8">
    <name type="scientific">Acidisoma cellulosilyticum</name>
    <dbReference type="NCBI Taxonomy" id="2802395"/>
    <lineage>
        <taxon>Bacteria</taxon>
        <taxon>Pseudomonadati</taxon>
        <taxon>Pseudomonadota</taxon>
        <taxon>Alphaproteobacteria</taxon>
        <taxon>Acetobacterales</taxon>
        <taxon>Acidocellaceae</taxon>
        <taxon>Acidisoma</taxon>
    </lineage>
</organism>
<feature type="domain" description="ABC transporter" evidence="6">
    <location>
        <begin position="251"/>
        <end position="493"/>
    </location>
</feature>
<dbReference type="EMBL" id="JAESVA010000004">
    <property type="protein sequence ID" value="MCB8881082.1"/>
    <property type="molecule type" value="Genomic_DNA"/>
</dbReference>
<dbReference type="PANTHER" id="PTHR43790:SF9">
    <property type="entry name" value="GALACTOFURANOSE TRANSPORTER ATP-BINDING PROTEIN YTFR"/>
    <property type="match status" value="1"/>
</dbReference>
<evidence type="ECO:0000313" key="8">
    <source>
        <dbReference type="Proteomes" id="UP000721844"/>
    </source>
</evidence>
<feature type="domain" description="ABC transporter" evidence="6">
    <location>
        <begin position="6"/>
        <end position="240"/>
    </location>
</feature>
<dbReference type="GO" id="GO:0016887">
    <property type="term" value="F:ATP hydrolysis activity"/>
    <property type="evidence" value="ECO:0007669"/>
    <property type="project" value="InterPro"/>
</dbReference>
<keyword evidence="8" id="KW-1185">Reference proteome</keyword>
<accession>A0A963Z335</accession>
<dbReference type="PROSITE" id="PS00211">
    <property type="entry name" value="ABC_TRANSPORTER_1"/>
    <property type="match status" value="1"/>
</dbReference>